<accession>A0AAD1YTI0</accession>
<sequence length="187" mass="20209">MASPSSQSDIVILKTPATVKLTSPKSGSQLLKTPLSFIYVEAKGKNDFLIDDVLAMGSGGIQVGFDIGGGSGTFAARMTERNVTMVTATLNVDAPFNEFIAARGLFPLYLSLDHRRVYALNLVSPIPDELRNLTFLTDVNLAKNYLTGPLPPSIGDLIRMQYLSFGFNALSGELPKELGKLTDLRNL</sequence>
<dbReference type="InterPro" id="IPR053223">
    <property type="entry name" value="Prob_Methyltransferase"/>
</dbReference>
<dbReference type="Proteomes" id="UP000834106">
    <property type="component" value="Chromosome 2"/>
</dbReference>
<dbReference type="EMBL" id="OU503037">
    <property type="protein sequence ID" value="CAI9756740.1"/>
    <property type="molecule type" value="Genomic_DNA"/>
</dbReference>
<dbReference type="AlphaFoldDB" id="A0AAD1YTI0"/>
<gene>
    <name evidence="1" type="ORF">FPE_LOCUS4170</name>
</gene>
<dbReference type="Gene3D" id="3.80.10.10">
    <property type="entry name" value="Ribonuclease Inhibitor"/>
    <property type="match status" value="1"/>
</dbReference>
<reference evidence="1" key="1">
    <citation type="submission" date="2023-05" db="EMBL/GenBank/DDBJ databases">
        <authorList>
            <person name="Huff M."/>
        </authorList>
    </citation>
    <scope>NUCLEOTIDE SEQUENCE</scope>
</reference>
<dbReference type="InterPro" id="IPR032675">
    <property type="entry name" value="LRR_dom_sf"/>
</dbReference>
<dbReference type="PANTHER" id="PTHR44067">
    <property type="entry name" value="S-ADENOSYL-L-METHIONINE-DEPENDENT METHYLTRANSFERASE SUPERFAMILY PROTEIN-RELATED"/>
    <property type="match status" value="1"/>
</dbReference>
<dbReference type="Pfam" id="PF00560">
    <property type="entry name" value="LRR_1"/>
    <property type="match status" value="1"/>
</dbReference>
<dbReference type="PANTHER" id="PTHR44067:SF3">
    <property type="entry name" value="OS06G0138600 PROTEIN"/>
    <property type="match status" value="1"/>
</dbReference>
<protein>
    <submittedName>
        <fullName evidence="1">Uncharacterized protein</fullName>
    </submittedName>
</protein>
<organism evidence="1 2">
    <name type="scientific">Fraxinus pennsylvanica</name>
    <dbReference type="NCBI Taxonomy" id="56036"/>
    <lineage>
        <taxon>Eukaryota</taxon>
        <taxon>Viridiplantae</taxon>
        <taxon>Streptophyta</taxon>
        <taxon>Embryophyta</taxon>
        <taxon>Tracheophyta</taxon>
        <taxon>Spermatophyta</taxon>
        <taxon>Magnoliopsida</taxon>
        <taxon>eudicotyledons</taxon>
        <taxon>Gunneridae</taxon>
        <taxon>Pentapetalae</taxon>
        <taxon>asterids</taxon>
        <taxon>lamiids</taxon>
        <taxon>Lamiales</taxon>
        <taxon>Oleaceae</taxon>
        <taxon>Oleeae</taxon>
        <taxon>Fraxinus</taxon>
    </lineage>
</organism>
<evidence type="ECO:0000313" key="1">
    <source>
        <dbReference type="EMBL" id="CAI9756740.1"/>
    </source>
</evidence>
<dbReference type="InterPro" id="IPR001611">
    <property type="entry name" value="Leu-rich_rpt"/>
</dbReference>
<keyword evidence="2" id="KW-1185">Reference proteome</keyword>
<dbReference type="SUPFAM" id="SSF52058">
    <property type="entry name" value="L domain-like"/>
    <property type="match status" value="1"/>
</dbReference>
<name>A0AAD1YTI0_9LAMI</name>
<proteinExistence type="predicted"/>
<evidence type="ECO:0000313" key="2">
    <source>
        <dbReference type="Proteomes" id="UP000834106"/>
    </source>
</evidence>